<comment type="caution">
    <text evidence="1">The sequence shown here is derived from an EMBL/GenBank/DDBJ whole genome shotgun (WGS) entry which is preliminary data.</text>
</comment>
<gene>
    <name evidence="1" type="ORF">K431DRAFT_283896</name>
</gene>
<proteinExistence type="predicted"/>
<evidence type="ECO:0000313" key="2">
    <source>
        <dbReference type="Proteomes" id="UP000799441"/>
    </source>
</evidence>
<dbReference type="AlphaFoldDB" id="A0A9P4QD47"/>
<reference evidence="1" key="1">
    <citation type="journal article" date="2020" name="Stud. Mycol.">
        <title>101 Dothideomycetes genomes: a test case for predicting lifestyles and emergence of pathogens.</title>
        <authorList>
            <person name="Haridas S."/>
            <person name="Albert R."/>
            <person name="Binder M."/>
            <person name="Bloem J."/>
            <person name="Labutti K."/>
            <person name="Salamov A."/>
            <person name="Andreopoulos B."/>
            <person name="Baker S."/>
            <person name="Barry K."/>
            <person name="Bills G."/>
            <person name="Bluhm B."/>
            <person name="Cannon C."/>
            <person name="Castanera R."/>
            <person name="Culley D."/>
            <person name="Daum C."/>
            <person name="Ezra D."/>
            <person name="Gonzalez J."/>
            <person name="Henrissat B."/>
            <person name="Kuo A."/>
            <person name="Liang C."/>
            <person name="Lipzen A."/>
            <person name="Lutzoni F."/>
            <person name="Magnuson J."/>
            <person name="Mondo S."/>
            <person name="Nolan M."/>
            <person name="Ohm R."/>
            <person name="Pangilinan J."/>
            <person name="Park H.-J."/>
            <person name="Ramirez L."/>
            <person name="Alfaro M."/>
            <person name="Sun H."/>
            <person name="Tritt A."/>
            <person name="Yoshinaga Y."/>
            <person name="Zwiers L.-H."/>
            <person name="Turgeon B."/>
            <person name="Goodwin S."/>
            <person name="Spatafora J."/>
            <person name="Crous P."/>
            <person name="Grigoriev I."/>
        </authorList>
    </citation>
    <scope>NUCLEOTIDE SEQUENCE</scope>
    <source>
        <strain evidence="1">CBS 116435</strain>
    </source>
</reference>
<evidence type="ECO:0000313" key="1">
    <source>
        <dbReference type="EMBL" id="KAF2722482.1"/>
    </source>
</evidence>
<accession>A0A9P4QD47</accession>
<sequence length="74" mass="8121">MLYYLISTLTGANGPDFSSVVLILGKAAATDYTLHIVPEDSAVERVTYMKPRADTFCYGASKERSHEQLGTVHL</sequence>
<protein>
    <submittedName>
        <fullName evidence="1">Uncharacterized protein</fullName>
    </submittedName>
</protein>
<keyword evidence="2" id="KW-1185">Reference proteome</keyword>
<name>A0A9P4QD47_9PEZI</name>
<organism evidence="1 2">
    <name type="scientific">Polychaeton citri CBS 116435</name>
    <dbReference type="NCBI Taxonomy" id="1314669"/>
    <lineage>
        <taxon>Eukaryota</taxon>
        <taxon>Fungi</taxon>
        <taxon>Dikarya</taxon>
        <taxon>Ascomycota</taxon>
        <taxon>Pezizomycotina</taxon>
        <taxon>Dothideomycetes</taxon>
        <taxon>Dothideomycetidae</taxon>
        <taxon>Capnodiales</taxon>
        <taxon>Capnodiaceae</taxon>
        <taxon>Polychaeton</taxon>
    </lineage>
</organism>
<dbReference type="OrthoDB" id="4168609at2759"/>
<dbReference type="EMBL" id="MU003782">
    <property type="protein sequence ID" value="KAF2722482.1"/>
    <property type="molecule type" value="Genomic_DNA"/>
</dbReference>
<dbReference type="Proteomes" id="UP000799441">
    <property type="component" value="Unassembled WGS sequence"/>
</dbReference>